<dbReference type="Proteomes" id="UP000291562">
    <property type="component" value="Chromosome"/>
</dbReference>
<dbReference type="KEGG" id="xbc:ELE36_01450"/>
<proteinExistence type="predicted"/>
<feature type="chain" id="PRO_5019111489" description="ABC-type transport auxiliary lipoprotein component domain-containing protein" evidence="1">
    <location>
        <begin position="34"/>
        <end position="250"/>
    </location>
</feature>
<accession>A0A411HF86</accession>
<sequence length="250" mass="27126">MKKISIAGFMRAGCLLALVSMLAACVSAPPKQAYNREANTTIKRIDILPMPNSEVGLDILNNPGYSFGLIGLAIAEANMAPKRNWIEAQVRQGNFDHVAIFRERLTQAMAAKGYELVWPTSILEDAKKPASRDKWGYRQSYAADANAEAQLDLAIRYVGYASAGSSDSAPYRPTVALSAKLVSRDGKTALMVDQIIYNPVFPNSQSAITINADPAYTYPEFNALQASGAKALDGLRKALESTADELAKQY</sequence>
<reference evidence="2 3" key="1">
    <citation type="submission" date="2019-01" db="EMBL/GenBank/DDBJ databases">
        <title>Pseudolysobacter antarctica gen. nov., sp. nov., isolated from Fildes Peninsula, Antarctica.</title>
        <authorList>
            <person name="Wei Z."/>
            <person name="Peng F."/>
        </authorList>
    </citation>
    <scope>NUCLEOTIDE SEQUENCE [LARGE SCALE GENOMIC DNA]</scope>
    <source>
        <strain evidence="2 3">AQ6-296</strain>
    </source>
</reference>
<name>A0A411HF86_9GAMM</name>
<gene>
    <name evidence="2" type="ORF">ELE36_01450</name>
</gene>
<dbReference type="AlphaFoldDB" id="A0A411HF86"/>
<dbReference type="EMBL" id="CP035704">
    <property type="protein sequence ID" value="QBB69150.1"/>
    <property type="molecule type" value="Genomic_DNA"/>
</dbReference>
<feature type="signal peptide" evidence="1">
    <location>
        <begin position="1"/>
        <end position="33"/>
    </location>
</feature>
<protein>
    <recommendedName>
        <fullName evidence="4">ABC-type transport auxiliary lipoprotein component domain-containing protein</fullName>
    </recommendedName>
</protein>
<keyword evidence="3" id="KW-1185">Reference proteome</keyword>
<dbReference type="PROSITE" id="PS51257">
    <property type="entry name" value="PROKAR_LIPOPROTEIN"/>
    <property type="match status" value="1"/>
</dbReference>
<dbReference type="OrthoDB" id="5953005at2"/>
<evidence type="ECO:0008006" key="4">
    <source>
        <dbReference type="Google" id="ProtNLM"/>
    </source>
</evidence>
<keyword evidence="1" id="KW-0732">Signal</keyword>
<evidence type="ECO:0000313" key="2">
    <source>
        <dbReference type="EMBL" id="QBB69150.1"/>
    </source>
</evidence>
<dbReference type="RefSeq" id="WP_129831406.1">
    <property type="nucleotide sequence ID" value="NZ_CP035704.1"/>
</dbReference>
<evidence type="ECO:0000313" key="3">
    <source>
        <dbReference type="Proteomes" id="UP000291562"/>
    </source>
</evidence>
<evidence type="ECO:0000256" key="1">
    <source>
        <dbReference type="SAM" id="SignalP"/>
    </source>
</evidence>
<organism evidence="2 3">
    <name type="scientific">Pseudolysobacter antarcticus</name>
    <dbReference type="NCBI Taxonomy" id="2511995"/>
    <lineage>
        <taxon>Bacteria</taxon>
        <taxon>Pseudomonadati</taxon>
        <taxon>Pseudomonadota</taxon>
        <taxon>Gammaproteobacteria</taxon>
        <taxon>Lysobacterales</taxon>
        <taxon>Rhodanobacteraceae</taxon>
        <taxon>Pseudolysobacter</taxon>
    </lineage>
</organism>